<evidence type="ECO:0000256" key="1">
    <source>
        <dbReference type="SAM" id="SignalP"/>
    </source>
</evidence>
<comment type="caution">
    <text evidence="2">The sequence shown here is derived from an EMBL/GenBank/DDBJ whole genome shotgun (WGS) entry which is preliminary data.</text>
</comment>
<dbReference type="Proteomes" id="UP001159364">
    <property type="component" value="Linkage Group LG11"/>
</dbReference>
<dbReference type="AlphaFoldDB" id="A0AAV8SHW8"/>
<name>A0AAV8SHW8_9ROSI</name>
<proteinExistence type="predicted"/>
<feature type="signal peptide" evidence="1">
    <location>
        <begin position="1"/>
        <end position="19"/>
    </location>
</feature>
<organism evidence="2 3">
    <name type="scientific">Erythroxylum novogranatense</name>
    <dbReference type="NCBI Taxonomy" id="1862640"/>
    <lineage>
        <taxon>Eukaryota</taxon>
        <taxon>Viridiplantae</taxon>
        <taxon>Streptophyta</taxon>
        <taxon>Embryophyta</taxon>
        <taxon>Tracheophyta</taxon>
        <taxon>Spermatophyta</taxon>
        <taxon>Magnoliopsida</taxon>
        <taxon>eudicotyledons</taxon>
        <taxon>Gunneridae</taxon>
        <taxon>Pentapetalae</taxon>
        <taxon>rosids</taxon>
        <taxon>fabids</taxon>
        <taxon>Malpighiales</taxon>
        <taxon>Erythroxylaceae</taxon>
        <taxon>Erythroxylum</taxon>
    </lineage>
</organism>
<sequence>MGSNLLISYLKFCISTVLAVMITTSWPATASLNGTIGQSNEEIVGSLLCPPAPAPAPAPAPVPSFNVSFRAISYKSLEKQPICNARIYGSCLRRFSNDTRPCTYYTRCRG</sequence>
<reference evidence="2 3" key="1">
    <citation type="submission" date="2021-09" db="EMBL/GenBank/DDBJ databases">
        <title>Genomic insights and catalytic innovation underlie evolution of tropane alkaloids biosynthesis.</title>
        <authorList>
            <person name="Wang Y.-J."/>
            <person name="Tian T."/>
            <person name="Huang J.-P."/>
            <person name="Huang S.-X."/>
        </authorList>
    </citation>
    <scope>NUCLEOTIDE SEQUENCE [LARGE SCALE GENOMIC DNA]</scope>
    <source>
        <strain evidence="2">KIB-2018</strain>
        <tissue evidence="2">Leaf</tissue>
    </source>
</reference>
<keyword evidence="1" id="KW-0732">Signal</keyword>
<dbReference type="InterPro" id="IPR039252">
    <property type="entry name" value="RALFL27"/>
</dbReference>
<evidence type="ECO:0008006" key="4">
    <source>
        <dbReference type="Google" id="ProtNLM"/>
    </source>
</evidence>
<feature type="chain" id="PRO_5043574913" description="Protein RALF-like 27" evidence="1">
    <location>
        <begin position="20"/>
        <end position="110"/>
    </location>
</feature>
<keyword evidence="3" id="KW-1185">Reference proteome</keyword>
<dbReference type="PANTHER" id="PTHR39112">
    <property type="entry name" value="PROTEIN RALF-LIKE 27-RELATED"/>
    <property type="match status" value="1"/>
</dbReference>
<evidence type="ECO:0000313" key="3">
    <source>
        <dbReference type="Proteomes" id="UP001159364"/>
    </source>
</evidence>
<evidence type="ECO:0000313" key="2">
    <source>
        <dbReference type="EMBL" id="KAJ8751852.1"/>
    </source>
</evidence>
<accession>A0AAV8SHW8</accession>
<gene>
    <name evidence="2" type="ORF">K2173_026050</name>
</gene>
<dbReference type="PANTHER" id="PTHR39112:SF1">
    <property type="entry name" value="PROTEIN RALF-LIKE 27"/>
    <property type="match status" value="1"/>
</dbReference>
<protein>
    <recommendedName>
        <fullName evidence="4">Protein RALF-like 27</fullName>
    </recommendedName>
</protein>
<dbReference type="EMBL" id="JAIWQS010000011">
    <property type="protein sequence ID" value="KAJ8751852.1"/>
    <property type="molecule type" value="Genomic_DNA"/>
</dbReference>